<organism evidence="3 4">
    <name type="scientific">Ambrosia artemisiifolia</name>
    <name type="common">Common ragweed</name>
    <dbReference type="NCBI Taxonomy" id="4212"/>
    <lineage>
        <taxon>Eukaryota</taxon>
        <taxon>Viridiplantae</taxon>
        <taxon>Streptophyta</taxon>
        <taxon>Embryophyta</taxon>
        <taxon>Tracheophyta</taxon>
        <taxon>Spermatophyta</taxon>
        <taxon>Magnoliopsida</taxon>
        <taxon>eudicotyledons</taxon>
        <taxon>Gunneridae</taxon>
        <taxon>Pentapetalae</taxon>
        <taxon>asterids</taxon>
        <taxon>campanulids</taxon>
        <taxon>Asterales</taxon>
        <taxon>Asteraceae</taxon>
        <taxon>Asteroideae</taxon>
        <taxon>Heliantheae alliance</taxon>
        <taxon>Heliantheae</taxon>
        <taxon>Ambrosia</taxon>
    </lineage>
</organism>
<name>A0AAD5G4Y9_AMBAR</name>
<protein>
    <submittedName>
        <fullName evidence="3">Uncharacterized protein</fullName>
    </submittedName>
</protein>
<evidence type="ECO:0000313" key="3">
    <source>
        <dbReference type="EMBL" id="KAI7728904.1"/>
    </source>
</evidence>
<keyword evidence="1" id="KW-0175">Coiled coil</keyword>
<keyword evidence="2" id="KW-1133">Transmembrane helix</keyword>
<dbReference type="EMBL" id="JAMZMK010011122">
    <property type="protein sequence ID" value="KAI7728904.1"/>
    <property type="molecule type" value="Genomic_DNA"/>
</dbReference>
<feature type="transmembrane region" description="Helical" evidence="2">
    <location>
        <begin position="138"/>
        <end position="169"/>
    </location>
</feature>
<evidence type="ECO:0000256" key="2">
    <source>
        <dbReference type="SAM" id="Phobius"/>
    </source>
</evidence>
<proteinExistence type="predicted"/>
<evidence type="ECO:0000256" key="1">
    <source>
        <dbReference type="SAM" id="Coils"/>
    </source>
</evidence>
<dbReference type="Proteomes" id="UP001206925">
    <property type="component" value="Unassembled WGS sequence"/>
</dbReference>
<gene>
    <name evidence="3" type="ORF">M8C21_012298</name>
</gene>
<dbReference type="AlphaFoldDB" id="A0AAD5G4Y9"/>
<keyword evidence="4" id="KW-1185">Reference proteome</keyword>
<reference evidence="3" key="1">
    <citation type="submission" date="2022-06" db="EMBL/GenBank/DDBJ databases">
        <title>Uncovering the hologenomic basis of an extraordinary plant invasion.</title>
        <authorList>
            <person name="Bieker V.C."/>
            <person name="Martin M.D."/>
            <person name="Gilbert T."/>
            <person name="Hodgins K."/>
            <person name="Battlay P."/>
            <person name="Petersen B."/>
            <person name="Wilson J."/>
        </authorList>
    </citation>
    <scope>NUCLEOTIDE SEQUENCE</scope>
    <source>
        <strain evidence="3">AA19_3_7</strain>
        <tissue evidence="3">Leaf</tissue>
    </source>
</reference>
<keyword evidence="2" id="KW-0472">Membrane</keyword>
<feature type="coiled-coil region" evidence="1">
    <location>
        <begin position="66"/>
        <end position="93"/>
    </location>
</feature>
<sequence>MGSRMRSSEAVRTFKVGTNGKVYCYHNLLAALRQAGTCATRPGEEFYECPYALYEVENVILEPAERRVLQNQYERLEMEKDLLERDVVGLKAKVDSYEEGVAEKTALQSEDEKLGMEKRLLEREVISLRSKVDTYEAAFVKVFGVVVLFLGLSSAAIFFSLIFSIGFLLQSLDQARSAYE</sequence>
<evidence type="ECO:0000313" key="4">
    <source>
        <dbReference type="Proteomes" id="UP001206925"/>
    </source>
</evidence>
<comment type="caution">
    <text evidence="3">The sequence shown here is derived from an EMBL/GenBank/DDBJ whole genome shotgun (WGS) entry which is preliminary data.</text>
</comment>
<accession>A0AAD5G4Y9</accession>
<keyword evidence="2" id="KW-0812">Transmembrane</keyword>